<feature type="transmembrane region" description="Helical" evidence="7">
    <location>
        <begin position="12"/>
        <end position="32"/>
    </location>
</feature>
<evidence type="ECO:0000256" key="1">
    <source>
        <dbReference type="ARBA" id="ARBA00004651"/>
    </source>
</evidence>
<dbReference type="InterPro" id="IPR001851">
    <property type="entry name" value="ABC_transp_permease"/>
</dbReference>
<keyword evidence="9" id="KW-1185">Reference proteome</keyword>
<feature type="transmembrane region" description="Helical" evidence="7">
    <location>
        <begin position="83"/>
        <end position="104"/>
    </location>
</feature>
<keyword evidence="4 7" id="KW-1133">Transmembrane helix</keyword>
<evidence type="ECO:0000256" key="3">
    <source>
        <dbReference type="ARBA" id="ARBA00022692"/>
    </source>
</evidence>
<keyword evidence="3 7" id="KW-0812">Transmembrane</keyword>
<dbReference type="PANTHER" id="PTHR32196:SF72">
    <property type="entry name" value="RIBOSE IMPORT PERMEASE PROTEIN RBSC"/>
    <property type="match status" value="1"/>
</dbReference>
<dbReference type="GO" id="GO:0022857">
    <property type="term" value="F:transmembrane transporter activity"/>
    <property type="evidence" value="ECO:0007669"/>
    <property type="project" value="InterPro"/>
</dbReference>
<dbReference type="GO" id="GO:0005886">
    <property type="term" value="C:plasma membrane"/>
    <property type="evidence" value="ECO:0007669"/>
    <property type="project" value="UniProtKB-SubCell"/>
</dbReference>
<evidence type="ECO:0000256" key="2">
    <source>
        <dbReference type="ARBA" id="ARBA00022475"/>
    </source>
</evidence>
<evidence type="ECO:0000256" key="5">
    <source>
        <dbReference type="ARBA" id="ARBA00023136"/>
    </source>
</evidence>
<gene>
    <name evidence="8" type="ORF">KDK_80740</name>
</gene>
<feature type="transmembrane region" description="Helical" evidence="7">
    <location>
        <begin position="220"/>
        <end position="238"/>
    </location>
</feature>
<evidence type="ECO:0000313" key="8">
    <source>
        <dbReference type="EMBL" id="GCE24274.1"/>
    </source>
</evidence>
<reference evidence="9" key="1">
    <citation type="submission" date="2018-12" db="EMBL/GenBank/DDBJ databases">
        <title>Tengunoibacter tsumagoiensis gen. nov., sp. nov., Dictyobacter kobayashii sp. nov., D. alpinus sp. nov., and D. joshuensis sp. nov. and description of Dictyobacteraceae fam. nov. within the order Ktedonobacterales isolated from Tengu-no-mugimeshi.</title>
        <authorList>
            <person name="Wang C.M."/>
            <person name="Zheng Y."/>
            <person name="Sakai Y."/>
            <person name="Toyoda A."/>
            <person name="Minakuchi Y."/>
            <person name="Abe K."/>
            <person name="Yokota A."/>
            <person name="Yabe S."/>
        </authorList>
    </citation>
    <scope>NUCLEOTIDE SEQUENCE [LARGE SCALE GENOMIC DNA]</scope>
    <source>
        <strain evidence="9">Uno11</strain>
    </source>
</reference>
<comment type="subcellular location">
    <subcellularLocation>
        <location evidence="1">Cell membrane</location>
        <topology evidence="1">Multi-pass membrane protein</topology>
    </subcellularLocation>
</comment>
<dbReference type="EMBL" id="BIFS01000002">
    <property type="protein sequence ID" value="GCE24274.1"/>
    <property type="molecule type" value="Genomic_DNA"/>
</dbReference>
<dbReference type="Proteomes" id="UP000287188">
    <property type="component" value="Unassembled WGS sequence"/>
</dbReference>
<evidence type="ECO:0000313" key="9">
    <source>
        <dbReference type="Proteomes" id="UP000287188"/>
    </source>
</evidence>
<protein>
    <submittedName>
        <fullName evidence="8">Sugar ABC transporter permease</fullName>
    </submittedName>
</protein>
<feature type="transmembrane region" description="Helical" evidence="7">
    <location>
        <begin position="164"/>
        <end position="182"/>
    </location>
</feature>
<name>A0A402AYU4_9CHLR</name>
<dbReference type="Pfam" id="PF02653">
    <property type="entry name" value="BPD_transp_2"/>
    <property type="match status" value="1"/>
</dbReference>
<evidence type="ECO:0000256" key="6">
    <source>
        <dbReference type="SAM" id="MobiDB-lite"/>
    </source>
</evidence>
<feature type="transmembrane region" description="Helical" evidence="7">
    <location>
        <begin position="189"/>
        <end position="208"/>
    </location>
</feature>
<proteinExistence type="predicted"/>
<feature type="region of interest" description="Disordered" evidence="6">
    <location>
        <begin position="247"/>
        <end position="274"/>
    </location>
</feature>
<keyword evidence="5 7" id="KW-0472">Membrane</keyword>
<keyword evidence="2" id="KW-1003">Cell membrane</keyword>
<organism evidence="8 9">
    <name type="scientific">Dictyobacter kobayashii</name>
    <dbReference type="NCBI Taxonomy" id="2014872"/>
    <lineage>
        <taxon>Bacteria</taxon>
        <taxon>Bacillati</taxon>
        <taxon>Chloroflexota</taxon>
        <taxon>Ktedonobacteria</taxon>
        <taxon>Ktedonobacterales</taxon>
        <taxon>Dictyobacteraceae</taxon>
        <taxon>Dictyobacter</taxon>
    </lineage>
</organism>
<sequence length="274" mass="28534">MCAVVATRVSGAGLFPALGAVIVVGALVGLINGWAVSYLRIPPFIVTLATQLGVRGLALIVSGGSTLSAASNNDFPTIFSGSFLGIPIPIYIMVVAFLLASLLLNYTRFGRHVLAIGGNEEATRLLGLPVERTKLLVYVFNGVLAGVAGLLLAAQTFSGNPNEAVGWELNAIAAVIVGGTLLTGGKGTVFGSLVGALLLGLILNALNFENGYGLINLSSYWETVIRGVFLLIVVLLQVRLSNEKKAQQATQRPMPPVPAEVILQDGPTGQSRMP</sequence>
<comment type="caution">
    <text evidence="8">The sequence shown here is derived from an EMBL/GenBank/DDBJ whole genome shotgun (WGS) entry which is preliminary data.</text>
</comment>
<dbReference type="CDD" id="cd06579">
    <property type="entry name" value="TM_PBP1_transp_AraH_like"/>
    <property type="match status" value="1"/>
</dbReference>
<dbReference type="AlphaFoldDB" id="A0A402AYU4"/>
<evidence type="ECO:0000256" key="4">
    <source>
        <dbReference type="ARBA" id="ARBA00022989"/>
    </source>
</evidence>
<dbReference type="PANTHER" id="PTHR32196">
    <property type="entry name" value="ABC TRANSPORTER PERMEASE PROTEIN YPHD-RELATED-RELATED"/>
    <property type="match status" value="1"/>
</dbReference>
<feature type="transmembrane region" description="Helical" evidence="7">
    <location>
        <begin position="135"/>
        <end position="158"/>
    </location>
</feature>
<accession>A0A402AYU4</accession>
<evidence type="ECO:0000256" key="7">
    <source>
        <dbReference type="SAM" id="Phobius"/>
    </source>
</evidence>
<feature type="transmembrane region" description="Helical" evidence="7">
    <location>
        <begin position="44"/>
        <end position="63"/>
    </location>
</feature>